<dbReference type="InterPro" id="IPR035986">
    <property type="entry name" value="PKD_dom_sf"/>
</dbReference>
<evidence type="ECO:0000313" key="4">
    <source>
        <dbReference type="Proteomes" id="UP000317835"/>
    </source>
</evidence>
<dbReference type="OrthoDB" id="292351at2"/>
<dbReference type="InterPro" id="IPR000601">
    <property type="entry name" value="PKD_dom"/>
</dbReference>
<accession>A0A518H2P2</accession>
<protein>
    <submittedName>
        <fullName evidence="3">PKD domain protein</fullName>
    </submittedName>
</protein>
<feature type="compositionally biased region" description="Low complexity" evidence="1">
    <location>
        <begin position="662"/>
        <end position="671"/>
    </location>
</feature>
<feature type="compositionally biased region" description="Gly residues" evidence="1">
    <location>
        <begin position="672"/>
        <end position="688"/>
    </location>
</feature>
<feature type="region of interest" description="Disordered" evidence="1">
    <location>
        <begin position="659"/>
        <end position="689"/>
    </location>
</feature>
<gene>
    <name evidence="3" type="ORF">ElP_29850</name>
</gene>
<feature type="compositionally biased region" description="Low complexity" evidence="1">
    <location>
        <begin position="546"/>
        <end position="559"/>
    </location>
</feature>
<feature type="compositionally biased region" description="Pro residues" evidence="1">
    <location>
        <begin position="518"/>
        <end position="530"/>
    </location>
</feature>
<organism evidence="3 4">
    <name type="scientific">Tautonia plasticadhaerens</name>
    <dbReference type="NCBI Taxonomy" id="2527974"/>
    <lineage>
        <taxon>Bacteria</taxon>
        <taxon>Pseudomonadati</taxon>
        <taxon>Planctomycetota</taxon>
        <taxon>Planctomycetia</taxon>
        <taxon>Isosphaerales</taxon>
        <taxon>Isosphaeraceae</taxon>
        <taxon>Tautonia</taxon>
    </lineage>
</organism>
<feature type="compositionally biased region" description="Low complexity" evidence="1">
    <location>
        <begin position="336"/>
        <end position="354"/>
    </location>
</feature>
<feature type="domain" description="PKD" evidence="2">
    <location>
        <begin position="463"/>
        <end position="515"/>
    </location>
</feature>
<keyword evidence="4" id="KW-1185">Reference proteome</keyword>
<dbReference type="AlphaFoldDB" id="A0A518H2P2"/>
<evidence type="ECO:0000256" key="1">
    <source>
        <dbReference type="SAM" id="MobiDB-lite"/>
    </source>
</evidence>
<dbReference type="EMBL" id="CP036426">
    <property type="protein sequence ID" value="QDV35083.1"/>
    <property type="molecule type" value="Genomic_DNA"/>
</dbReference>
<dbReference type="Gene3D" id="2.60.40.10">
    <property type="entry name" value="Immunoglobulins"/>
    <property type="match status" value="3"/>
</dbReference>
<feature type="region of interest" description="Disordered" evidence="1">
    <location>
        <begin position="330"/>
        <end position="364"/>
    </location>
</feature>
<proteinExistence type="predicted"/>
<dbReference type="Proteomes" id="UP000317835">
    <property type="component" value="Chromosome"/>
</dbReference>
<evidence type="ECO:0000259" key="2">
    <source>
        <dbReference type="PROSITE" id="PS50093"/>
    </source>
</evidence>
<dbReference type="RefSeq" id="WP_145270430.1">
    <property type="nucleotide sequence ID" value="NZ_CP036426.1"/>
</dbReference>
<reference evidence="3 4" key="1">
    <citation type="submission" date="2019-02" db="EMBL/GenBank/DDBJ databases">
        <title>Deep-cultivation of Planctomycetes and their phenomic and genomic characterization uncovers novel biology.</title>
        <authorList>
            <person name="Wiegand S."/>
            <person name="Jogler M."/>
            <person name="Boedeker C."/>
            <person name="Pinto D."/>
            <person name="Vollmers J."/>
            <person name="Rivas-Marin E."/>
            <person name="Kohn T."/>
            <person name="Peeters S.H."/>
            <person name="Heuer A."/>
            <person name="Rast P."/>
            <person name="Oberbeckmann S."/>
            <person name="Bunk B."/>
            <person name="Jeske O."/>
            <person name="Meyerdierks A."/>
            <person name="Storesund J.E."/>
            <person name="Kallscheuer N."/>
            <person name="Luecker S."/>
            <person name="Lage O.M."/>
            <person name="Pohl T."/>
            <person name="Merkel B.J."/>
            <person name="Hornburger P."/>
            <person name="Mueller R.-W."/>
            <person name="Bruemmer F."/>
            <person name="Labrenz M."/>
            <person name="Spormann A.M."/>
            <person name="Op den Camp H."/>
            <person name="Overmann J."/>
            <person name="Amann R."/>
            <person name="Jetten M.S.M."/>
            <person name="Mascher T."/>
            <person name="Medema M.H."/>
            <person name="Devos D.P."/>
            <person name="Kaster A.-K."/>
            <person name="Ovreas L."/>
            <person name="Rohde M."/>
            <person name="Galperin M.Y."/>
            <person name="Jogler C."/>
        </authorList>
    </citation>
    <scope>NUCLEOTIDE SEQUENCE [LARGE SCALE GENOMIC DNA]</scope>
    <source>
        <strain evidence="3 4">ElP</strain>
    </source>
</reference>
<dbReference type="InterPro" id="IPR013783">
    <property type="entry name" value="Ig-like_fold"/>
</dbReference>
<dbReference type="SUPFAM" id="SSF49299">
    <property type="entry name" value="PKD domain"/>
    <property type="match status" value="2"/>
</dbReference>
<dbReference type="KEGG" id="tpla:ElP_29850"/>
<feature type="compositionally biased region" description="Low complexity" evidence="1">
    <location>
        <begin position="579"/>
        <end position="607"/>
    </location>
</feature>
<dbReference type="PROSITE" id="PS50093">
    <property type="entry name" value="PKD"/>
    <property type="match status" value="1"/>
</dbReference>
<feature type="region of interest" description="Disordered" evidence="1">
    <location>
        <begin position="1"/>
        <end position="24"/>
    </location>
</feature>
<evidence type="ECO:0000313" key="3">
    <source>
        <dbReference type="EMBL" id="QDV35083.1"/>
    </source>
</evidence>
<dbReference type="Pfam" id="PF18911">
    <property type="entry name" value="PKD_4"/>
    <property type="match status" value="2"/>
</dbReference>
<name>A0A518H2P2_9BACT</name>
<feature type="region of interest" description="Disordered" evidence="1">
    <location>
        <begin position="514"/>
        <end position="629"/>
    </location>
</feature>
<dbReference type="CDD" id="cd00146">
    <property type="entry name" value="PKD"/>
    <property type="match status" value="1"/>
</dbReference>
<sequence length="725" mass="73868">MAGPRIRTEEARRPGPGPRVERLEGKVLPTSFTMTSPTSRGPLPDGVTEVGGIVLDLVGGNGARVVAQVGAGDLFVGAFDDGSPAEFRGNPGTIGERSGFSPEVVDALGGELAELAVRITLFDGDTGPGDFDDDGRNLLLINGEPVGRFDEVATEQTDESGRRSISTNPGGGFRDEVLDTGFFHLTDRAALARILDSIREAGTASFQLWDETPFDNFFDFTSGLDGGLIDGDRPPEPENRPPTLESLRLDGPALEGTPARFVAAGSDPDPGDVLTYEFDFDGDGRFEVSSPLGEATATFPDDGPAFVSARVLDGRGGEARSSLPVVVGNVSPAVRGPSEQESSEGSETSFSLGSFDDPGLEGEWTVSVDWGDGSPAEAFEVEEAGPLGLRPHRYEQDGTYEVTVRVGDGEGQGEATSRVRVRNEGPRLSGASAPGRVELGGPIDLQAGFSDPGRLDAFRATIDWGDGVISRIDLPPGSTSVSAQHEIGRAGTYAITLTVADDRGSAATVSLPVSVVSPEPPAPPPPPPTSSPGSSADRALAEALLPSGPGSAPRAAGGPIPEVPSTPAPAVGVPVATLQAPQAPHAQSASVSPDLPLVLPLSTAPGGSPTPPPPAPGADDSPVAEAEVEAEAAPMLAAQGGEGPGVADPDAPATVRETGFVSSQAPAPGAEAAGGDGSASPGGDGSGSRGARVMVLIVAMLGLRRRRPLTARRLTGAAIRRGAGR</sequence>